<evidence type="ECO:0000313" key="2">
    <source>
        <dbReference type="EMBL" id="MBD7999285.1"/>
    </source>
</evidence>
<accession>A0ABR8V3M0</accession>
<feature type="compositionally biased region" description="Basic and acidic residues" evidence="1">
    <location>
        <begin position="112"/>
        <end position="123"/>
    </location>
</feature>
<name>A0ABR8V3M0_9CELL</name>
<feature type="region of interest" description="Disordered" evidence="1">
    <location>
        <begin position="112"/>
        <end position="147"/>
    </location>
</feature>
<evidence type="ECO:0000313" key="3">
    <source>
        <dbReference type="Proteomes" id="UP000633601"/>
    </source>
</evidence>
<dbReference type="InterPro" id="IPR046039">
    <property type="entry name" value="DUF5997"/>
</dbReference>
<reference evidence="2 3" key="1">
    <citation type="submission" date="2020-08" db="EMBL/GenBank/DDBJ databases">
        <title>A Genomic Blueprint of the Chicken Gut Microbiome.</title>
        <authorList>
            <person name="Gilroy R."/>
            <person name="Ravi A."/>
            <person name="Getino M."/>
            <person name="Pursley I."/>
            <person name="Horton D.L."/>
            <person name="Alikhan N.-F."/>
            <person name="Baker D."/>
            <person name="Gharbi K."/>
            <person name="Hall N."/>
            <person name="Watson M."/>
            <person name="Adriaenssens E.M."/>
            <person name="Foster-Nyarko E."/>
            <person name="Jarju S."/>
            <person name="Secka A."/>
            <person name="Antonio M."/>
            <person name="Oren A."/>
            <person name="Chaudhuri R."/>
            <person name="La Ragione R.M."/>
            <person name="Hildebrand F."/>
            <person name="Pallen M.J."/>
        </authorList>
    </citation>
    <scope>NUCLEOTIDE SEQUENCE [LARGE SCALE GENOMIC DNA]</scope>
    <source>
        <strain evidence="2 3">Sa2CUA8</strain>
    </source>
</reference>
<comment type="caution">
    <text evidence="2">The sequence shown here is derived from an EMBL/GenBank/DDBJ whole genome shotgun (WGS) entry which is preliminary data.</text>
</comment>
<keyword evidence="3" id="KW-1185">Reference proteome</keyword>
<proteinExistence type="predicted"/>
<dbReference type="Proteomes" id="UP000633601">
    <property type="component" value="Unassembled WGS sequence"/>
</dbReference>
<gene>
    <name evidence="2" type="ORF">H9640_12045</name>
</gene>
<dbReference type="RefSeq" id="WP_191790947.1">
    <property type="nucleotide sequence ID" value="NZ_JACSQE010000009.1"/>
</dbReference>
<evidence type="ECO:0000256" key="1">
    <source>
        <dbReference type="SAM" id="MobiDB-lite"/>
    </source>
</evidence>
<sequence length="147" mass="16346">MSTPHSSQTMKPATAAKKLGVYLPATPPEFQEGTITRGRLEELETNPPEWLVDLRRNGPHPRPVVAGRLNVSIAGLARGGVEEALTTEQINELREDPPAWLVREREIQAEVRAEEERVKARDLKKAKKVARANREAEQAEQKAPSAE</sequence>
<protein>
    <submittedName>
        <fullName evidence="2">Uncharacterized protein</fullName>
    </submittedName>
</protein>
<organism evidence="2 3">
    <name type="scientific">Oerskovia gallyi</name>
    <dbReference type="NCBI Taxonomy" id="2762226"/>
    <lineage>
        <taxon>Bacteria</taxon>
        <taxon>Bacillati</taxon>
        <taxon>Actinomycetota</taxon>
        <taxon>Actinomycetes</taxon>
        <taxon>Micrococcales</taxon>
        <taxon>Cellulomonadaceae</taxon>
        <taxon>Oerskovia</taxon>
    </lineage>
</organism>
<dbReference type="EMBL" id="JACSQE010000009">
    <property type="protein sequence ID" value="MBD7999285.1"/>
    <property type="molecule type" value="Genomic_DNA"/>
</dbReference>
<dbReference type="Pfam" id="PF19460">
    <property type="entry name" value="DUF5997"/>
    <property type="match status" value="1"/>
</dbReference>